<evidence type="ECO:0000256" key="2">
    <source>
        <dbReference type="ARBA" id="ARBA00021310"/>
    </source>
</evidence>
<dbReference type="GO" id="GO:0043590">
    <property type="term" value="C:bacterial nucleoid"/>
    <property type="evidence" value="ECO:0007669"/>
    <property type="project" value="TreeGrafter"/>
</dbReference>
<dbReference type="GO" id="GO:0006302">
    <property type="term" value="P:double-strand break repair"/>
    <property type="evidence" value="ECO:0007669"/>
    <property type="project" value="TreeGrafter"/>
</dbReference>
<proteinExistence type="inferred from homology"/>
<dbReference type="NCBIfam" id="TIGR00613">
    <property type="entry name" value="reco"/>
    <property type="match status" value="1"/>
</dbReference>
<feature type="domain" description="DNA replication/recombination mediator RecO N-terminal" evidence="7">
    <location>
        <begin position="1"/>
        <end position="51"/>
    </location>
</feature>
<dbReference type="PANTHER" id="PTHR33991">
    <property type="entry name" value="DNA REPAIR PROTEIN RECO"/>
    <property type="match status" value="1"/>
</dbReference>
<evidence type="ECO:0000256" key="4">
    <source>
        <dbReference type="ARBA" id="ARBA00023172"/>
    </source>
</evidence>
<name>A0A1F5YUL7_9BACT</name>
<dbReference type="Gene3D" id="1.20.1440.120">
    <property type="entry name" value="Recombination protein O, C-terminal domain"/>
    <property type="match status" value="1"/>
</dbReference>
<evidence type="ECO:0000256" key="1">
    <source>
        <dbReference type="ARBA" id="ARBA00007452"/>
    </source>
</evidence>
<evidence type="ECO:0000256" key="5">
    <source>
        <dbReference type="ARBA" id="ARBA00023204"/>
    </source>
</evidence>
<dbReference type="Proteomes" id="UP000178448">
    <property type="component" value="Unassembled WGS sequence"/>
</dbReference>
<evidence type="ECO:0000256" key="6">
    <source>
        <dbReference type="ARBA" id="ARBA00033409"/>
    </source>
</evidence>
<dbReference type="AlphaFoldDB" id="A0A1F5YUL7"/>
<evidence type="ECO:0000313" key="8">
    <source>
        <dbReference type="EMBL" id="OGG03796.1"/>
    </source>
</evidence>
<dbReference type="InterPro" id="IPR022572">
    <property type="entry name" value="DNA_rep/recomb_RecO_N"/>
</dbReference>
<dbReference type="InterPro" id="IPR037278">
    <property type="entry name" value="ARFGAP/RecO"/>
</dbReference>
<dbReference type="InterPro" id="IPR012340">
    <property type="entry name" value="NA-bd_OB-fold"/>
</dbReference>
<dbReference type="Pfam" id="PF02565">
    <property type="entry name" value="RecO_C"/>
    <property type="match status" value="1"/>
</dbReference>
<gene>
    <name evidence="8" type="ORF">A2Z33_04910</name>
</gene>
<sequence>MTRTRGKIRLIARGVRRIYSRRAGHTEPFRLVRMTVSAGKSNLSLSEIVTLESFPRISEDLQRTGYAYFLCEIADKLLPEGDVLVEPYRMTLEMLRQINDTENPRILHKPLTGFVNRLLMNLGFLAPGTVLSATDVIPTLERITERSLKTPPVLRAFRL</sequence>
<comment type="caution">
    <text evidence="8">The sequence shown here is derived from an EMBL/GenBank/DDBJ whole genome shotgun (WGS) entry which is preliminary data.</text>
</comment>
<accession>A0A1F5YUL7</accession>
<evidence type="ECO:0000259" key="7">
    <source>
        <dbReference type="Pfam" id="PF11967"/>
    </source>
</evidence>
<dbReference type="Gene3D" id="2.40.50.140">
    <property type="entry name" value="Nucleic acid-binding proteins"/>
    <property type="match status" value="1"/>
</dbReference>
<evidence type="ECO:0000313" key="9">
    <source>
        <dbReference type="Proteomes" id="UP000178448"/>
    </source>
</evidence>
<reference evidence="8 9" key="1">
    <citation type="journal article" date="2016" name="Nat. Commun.">
        <title>Thousands of microbial genomes shed light on interconnected biogeochemical processes in an aquifer system.</title>
        <authorList>
            <person name="Anantharaman K."/>
            <person name="Brown C.T."/>
            <person name="Hug L.A."/>
            <person name="Sharon I."/>
            <person name="Castelle C.J."/>
            <person name="Probst A.J."/>
            <person name="Thomas B.C."/>
            <person name="Singh A."/>
            <person name="Wilkins M.J."/>
            <person name="Karaoz U."/>
            <person name="Brodie E.L."/>
            <person name="Williams K.H."/>
            <person name="Hubbard S.S."/>
            <person name="Banfield J.F."/>
        </authorList>
    </citation>
    <scope>NUCLEOTIDE SEQUENCE [LARGE SCALE GENOMIC DNA]</scope>
</reference>
<keyword evidence="4" id="KW-0233">DNA recombination</keyword>
<keyword evidence="5" id="KW-0234">DNA repair</keyword>
<dbReference type="InterPro" id="IPR042242">
    <property type="entry name" value="RecO_C"/>
</dbReference>
<dbReference type="SUPFAM" id="SSF57863">
    <property type="entry name" value="ArfGap/RecO-like zinc finger"/>
    <property type="match status" value="1"/>
</dbReference>
<organism evidence="8 9">
    <name type="scientific">Candidatus Gottesmanbacteria bacterium RBG_16_52_11</name>
    <dbReference type="NCBI Taxonomy" id="1798374"/>
    <lineage>
        <taxon>Bacteria</taxon>
        <taxon>Candidatus Gottesmaniibacteriota</taxon>
    </lineage>
</organism>
<keyword evidence="3" id="KW-0227">DNA damage</keyword>
<protein>
    <recommendedName>
        <fullName evidence="2">DNA repair protein RecO</fullName>
    </recommendedName>
    <alternativeName>
        <fullName evidence="6">Recombination protein O</fullName>
    </alternativeName>
</protein>
<dbReference type="GO" id="GO:0006310">
    <property type="term" value="P:DNA recombination"/>
    <property type="evidence" value="ECO:0007669"/>
    <property type="project" value="UniProtKB-KW"/>
</dbReference>
<dbReference type="Pfam" id="PF11967">
    <property type="entry name" value="RecO_N"/>
    <property type="match status" value="1"/>
</dbReference>
<dbReference type="EMBL" id="MFJD01000006">
    <property type="protein sequence ID" value="OGG03796.1"/>
    <property type="molecule type" value="Genomic_DNA"/>
</dbReference>
<dbReference type="PANTHER" id="PTHR33991:SF1">
    <property type="entry name" value="DNA REPAIR PROTEIN RECO"/>
    <property type="match status" value="1"/>
</dbReference>
<dbReference type="InterPro" id="IPR003717">
    <property type="entry name" value="RecO"/>
</dbReference>
<comment type="similarity">
    <text evidence="1">Belongs to the RecO family.</text>
</comment>
<evidence type="ECO:0000256" key="3">
    <source>
        <dbReference type="ARBA" id="ARBA00022763"/>
    </source>
</evidence>
<dbReference type="STRING" id="1798374.A2Z33_04910"/>